<keyword evidence="2" id="KW-0812">Transmembrane</keyword>
<dbReference type="SUPFAM" id="SSF53955">
    <property type="entry name" value="Lysozyme-like"/>
    <property type="match status" value="1"/>
</dbReference>
<keyword evidence="4" id="KW-1185">Reference proteome</keyword>
<feature type="compositionally biased region" description="Gly residues" evidence="1">
    <location>
        <begin position="91"/>
        <end position="121"/>
    </location>
</feature>
<name>A0ABU7JBD1_9GAMM</name>
<dbReference type="Gene3D" id="1.10.530.10">
    <property type="match status" value="1"/>
</dbReference>
<dbReference type="InterPro" id="IPR052354">
    <property type="entry name" value="Cell_Wall_Dynamics_Protein"/>
</dbReference>
<sequence length="408" mass="43009">MAGLINNLRAKGQGITEYAIIVALVAVSALTAFSYFGGTQRNQVAGLSQEVAGQSSEAAISRARRDADRATIAAAKPGGMGHYDSSEAGIPGNGGGGAGGGGGGGIGIPPGGIGTPPGGGDNLLPPGDDFFLPPGGGGMCPIGPAQQAMAMQLECGVPPDEPCSDAITEISTEVLQQIFNSAAIPQSRIDAIADELNAALQNPAVSNLINTKSKMAHFLSQVQQEVGPTMRLTENLNYTVDALKSTFSYFRANPDEAELYGRKPGQAANQEAIANRAYGNRYNNGDIDSGDGWRYRGRGMIQLTFRANYETFTTRHNAIWQDDFQDFIAEPELLAEEKYAVRSALLFWQTNNLATIAEQGVSCSQADAITAVVNLHTSSYAQRCNNLNNIMNLSHFELCPSPSGANTQ</sequence>
<keyword evidence="2" id="KW-0472">Membrane</keyword>
<dbReference type="InterPro" id="IPR023346">
    <property type="entry name" value="Lysozyme-like_dom_sf"/>
</dbReference>
<reference evidence="3 4" key="1">
    <citation type="submission" date="2023-06" db="EMBL/GenBank/DDBJ databases">
        <title>Alkalimonas sp., MEB004 an alkaliphilic bacterium isolated from Lonar Lake, India.</title>
        <authorList>
            <person name="Joshi A."/>
            <person name="Thite S."/>
        </authorList>
    </citation>
    <scope>NUCLEOTIDE SEQUENCE [LARGE SCALE GENOMIC DNA]</scope>
    <source>
        <strain evidence="3 4">MEB004</strain>
    </source>
</reference>
<proteinExistence type="predicted"/>
<dbReference type="EMBL" id="JAUGZK010000001">
    <property type="protein sequence ID" value="MEE2022994.1"/>
    <property type="molecule type" value="Genomic_DNA"/>
</dbReference>
<evidence type="ECO:0008006" key="5">
    <source>
        <dbReference type="Google" id="ProtNLM"/>
    </source>
</evidence>
<dbReference type="RefSeq" id="WP_330086349.1">
    <property type="nucleotide sequence ID" value="NZ_JAUGZK010000001.1"/>
</dbReference>
<organism evidence="3 4">
    <name type="scientific">Alkalimonas mucilaginosa</name>
    <dbReference type="NCBI Taxonomy" id="3057676"/>
    <lineage>
        <taxon>Bacteria</taxon>
        <taxon>Pseudomonadati</taxon>
        <taxon>Pseudomonadota</taxon>
        <taxon>Gammaproteobacteria</taxon>
        <taxon>Alkalimonas</taxon>
    </lineage>
</organism>
<protein>
    <recommendedName>
        <fullName evidence="5">Glycoside hydrolase family 19 catalytic domain-containing protein</fullName>
    </recommendedName>
</protein>
<gene>
    <name evidence="3" type="ORF">QWF21_01960</name>
</gene>
<accession>A0ABU7JBD1</accession>
<dbReference type="PANTHER" id="PTHR34408">
    <property type="entry name" value="FAMILY PROTEIN, PUTATIVE-RELATED"/>
    <property type="match status" value="1"/>
</dbReference>
<comment type="caution">
    <text evidence="3">The sequence shown here is derived from an EMBL/GenBank/DDBJ whole genome shotgun (WGS) entry which is preliminary data.</text>
</comment>
<feature type="transmembrane region" description="Helical" evidence="2">
    <location>
        <begin position="18"/>
        <end position="38"/>
    </location>
</feature>
<dbReference type="PANTHER" id="PTHR34408:SF1">
    <property type="entry name" value="GLYCOSYL HYDROLASE FAMILY 19 DOMAIN-CONTAINING PROTEIN HI_1415"/>
    <property type="match status" value="1"/>
</dbReference>
<evidence type="ECO:0000256" key="2">
    <source>
        <dbReference type="SAM" id="Phobius"/>
    </source>
</evidence>
<dbReference type="Proteomes" id="UP001339167">
    <property type="component" value="Unassembled WGS sequence"/>
</dbReference>
<evidence type="ECO:0000256" key="1">
    <source>
        <dbReference type="SAM" id="MobiDB-lite"/>
    </source>
</evidence>
<feature type="region of interest" description="Disordered" evidence="1">
    <location>
        <begin position="76"/>
        <end position="126"/>
    </location>
</feature>
<keyword evidence="2" id="KW-1133">Transmembrane helix</keyword>
<evidence type="ECO:0000313" key="3">
    <source>
        <dbReference type="EMBL" id="MEE2022994.1"/>
    </source>
</evidence>
<evidence type="ECO:0000313" key="4">
    <source>
        <dbReference type="Proteomes" id="UP001339167"/>
    </source>
</evidence>